<dbReference type="GO" id="GO:0009408">
    <property type="term" value="P:response to heat"/>
    <property type="evidence" value="ECO:0007669"/>
    <property type="project" value="UniProtKB-ARBA"/>
</dbReference>
<feature type="domain" description="CS" evidence="9">
    <location>
        <begin position="239"/>
        <end position="328"/>
    </location>
</feature>
<dbReference type="Pfam" id="PF04969">
    <property type="entry name" value="CS"/>
    <property type="match status" value="1"/>
</dbReference>
<evidence type="ECO:0000313" key="10">
    <source>
        <dbReference type="EMBL" id="PWA67308.1"/>
    </source>
</evidence>
<dbReference type="InterPro" id="IPR006694">
    <property type="entry name" value="Fatty_acid_hydroxylase"/>
</dbReference>
<dbReference type="CDD" id="cd06465">
    <property type="entry name" value="p23_hB-ind1_like"/>
    <property type="match status" value="1"/>
</dbReference>
<dbReference type="PROSITE" id="PS51203">
    <property type="entry name" value="CS"/>
    <property type="match status" value="1"/>
</dbReference>
<comment type="similarity">
    <text evidence="2">Belongs to the sterol desaturase family.</text>
</comment>
<dbReference type="GO" id="GO:0016491">
    <property type="term" value="F:oxidoreductase activity"/>
    <property type="evidence" value="ECO:0007669"/>
    <property type="project" value="InterPro"/>
</dbReference>
<keyword evidence="11" id="KW-1185">Reference proteome</keyword>
<keyword evidence="5 8" id="KW-0472">Membrane</keyword>
<evidence type="ECO:0000256" key="1">
    <source>
        <dbReference type="ARBA" id="ARBA00004370"/>
    </source>
</evidence>
<feature type="transmembrane region" description="Helical" evidence="8">
    <location>
        <begin position="160"/>
        <end position="182"/>
    </location>
</feature>
<dbReference type="AlphaFoldDB" id="A0A2U1N1D0"/>
<evidence type="ECO:0000256" key="2">
    <source>
        <dbReference type="ARBA" id="ARBA00009324"/>
    </source>
</evidence>
<dbReference type="GO" id="GO:0051087">
    <property type="term" value="F:protein-folding chaperone binding"/>
    <property type="evidence" value="ECO:0007669"/>
    <property type="project" value="UniProtKB-ARBA"/>
</dbReference>
<reference evidence="10 11" key="1">
    <citation type="journal article" date="2018" name="Mol. Plant">
        <title>The genome of Artemisia annua provides insight into the evolution of Asteraceae family and artemisinin biosynthesis.</title>
        <authorList>
            <person name="Shen Q."/>
            <person name="Zhang L."/>
            <person name="Liao Z."/>
            <person name="Wang S."/>
            <person name="Yan T."/>
            <person name="Shi P."/>
            <person name="Liu M."/>
            <person name="Fu X."/>
            <person name="Pan Q."/>
            <person name="Wang Y."/>
            <person name="Lv Z."/>
            <person name="Lu X."/>
            <person name="Zhang F."/>
            <person name="Jiang W."/>
            <person name="Ma Y."/>
            <person name="Chen M."/>
            <person name="Hao X."/>
            <person name="Li L."/>
            <person name="Tang Y."/>
            <person name="Lv G."/>
            <person name="Zhou Y."/>
            <person name="Sun X."/>
            <person name="Brodelius P.E."/>
            <person name="Rose J.K.C."/>
            <person name="Tang K."/>
        </authorList>
    </citation>
    <scope>NUCLEOTIDE SEQUENCE [LARGE SCALE GENOMIC DNA]</scope>
    <source>
        <strain evidence="11">cv. Huhao1</strain>
        <tissue evidence="10">Leaf</tissue>
    </source>
</reference>
<evidence type="ECO:0000259" key="9">
    <source>
        <dbReference type="PROSITE" id="PS51203"/>
    </source>
</evidence>
<dbReference type="OrthoDB" id="408954at2759"/>
<gene>
    <name evidence="10" type="ORF">CTI12_AA318400</name>
</gene>
<accession>A0A2U1N1D0</accession>
<proteinExistence type="inferred from homology"/>
<dbReference type="GO" id="GO:0005506">
    <property type="term" value="F:iron ion binding"/>
    <property type="evidence" value="ECO:0007669"/>
    <property type="project" value="InterPro"/>
</dbReference>
<dbReference type="STRING" id="35608.A0A2U1N1D0"/>
<dbReference type="PANTHER" id="PTHR11863">
    <property type="entry name" value="STEROL DESATURASE"/>
    <property type="match status" value="1"/>
</dbReference>
<dbReference type="EMBL" id="PKPP01003857">
    <property type="protein sequence ID" value="PWA67308.1"/>
    <property type="molecule type" value="Genomic_DNA"/>
</dbReference>
<feature type="transmembrane region" description="Helical" evidence="8">
    <location>
        <begin position="135"/>
        <end position="154"/>
    </location>
</feature>
<name>A0A2U1N1D0_ARTAN</name>
<evidence type="ECO:0000256" key="7">
    <source>
        <dbReference type="ARBA" id="ARBA00067235"/>
    </source>
</evidence>
<dbReference type="FunFam" id="2.60.40.790:FF:000013">
    <property type="entry name" value="Very-long-chain (3R)-3-hydroxyacyl-CoA dehydratase"/>
    <property type="match status" value="1"/>
</dbReference>
<dbReference type="GO" id="GO:0101031">
    <property type="term" value="C:protein folding chaperone complex"/>
    <property type="evidence" value="ECO:0007669"/>
    <property type="project" value="UniProtKB-ARBA"/>
</dbReference>
<sequence length="405" mass="46586">MVFWEGYVSDEVMGTFAPIVVYWLYAGMFQLLPPLDNYRLHTRKEEDVKNAVPLRSVVKGVLVQQLVQAVVAHVLFLVTSETGTVGTETQPSILIQIVQVIIAMFVMDTWQYFVHRYMHINKFLYRHIHSQHHRLVVPYAIGALYNHPLEGLLLDTVGGAISFLISGMTARTAVIFFCFATVKTVDDHCGLWLPGNLFHMFFQNNTAYHDVHHQLHGLKYNFSQPFFPIWDKLLGTYMPRHPTLKWAQRADVLFITIDLPDAKDVKLKLEPEGKFYFSATAGADNVPYELDIDLHDKVDVNESKSSVGSRNIFYLIKKEESKWWSRLLKQEGKTPVFVKVDWDKWVDEDEQDEKAAADMDFGDMDFSNLNMGGGEGFDAEVLQTKYLVIPRKDCAIDIYRFESKC</sequence>
<dbReference type="GO" id="GO:0008610">
    <property type="term" value="P:lipid biosynthetic process"/>
    <property type="evidence" value="ECO:0007669"/>
    <property type="project" value="InterPro"/>
</dbReference>
<dbReference type="Gene3D" id="2.60.40.790">
    <property type="match status" value="1"/>
</dbReference>
<organism evidence="10 11">
    <name type="scientific">Artemisia annua</name>
    <name type="common">Sweet wormwood</name>
    <dbReference type="NCBI Taxonomy" id="35608"/>
    <lineage>
        <taxon>Eukaryota</taxon>
        <taxon>Viridiplantae</taxon>
        <taxon>Streptophyta</taxon>
        <taxon>Embryophyta</taxon>
        <taxon>Tracheophyta</taxon>
        <taxon>Spermatophyta</taxon>
        <taxon>Magnoliopsida</taxon>
        <taxon>eudicotyledons</taxon>
        <taxon>Gunneridae</taxon>
        <taxon>Pentapetalae</taxon>
        <taxon>asterids</taxon>
        <taxon>campanulids</taxon>
        <taxon>Asterales</taxon>
        <taxon>Asteraceae</taxon>
        <taxon>Asteroideae</taxon>
        <taxon>Anthemideae</taxon>
        <taxon>Artemisiinae</taxon>
        <taxon>Artemisia</taxon>
    </lineage>
</organism>
<feature type="transmembrane region" description="Helical" evidence="8">
    <location>
        <begin position="56"/>
        <end position="78"/>
    </location>
</feature>
<evidence type="ECO:0000313" key="11">
    <source>
        <dbReference type="Proteomes" id="UP000245207"/>
    </source>
</evidence>
<evidence type="ECO:0000256" key="3">
    <source>
        <dbReference type="ARBA" id="ARBA00022692"/>
    </source>
</evidence>
<evidence type="ECO:0000256" key="4">
    <source>
        <dbReference type="ARBA" id="ARBA00022989"/>
    </source>
</evidence>
<evidence type="ECO:0000256" key="8">
    <source>
        <dbReference type="SAM" id="Phobius"/>
    </source>
</evidence>
<evidence type="ECO:0000256" key="5">
    <source>
        <dbReference type="ARBA" id="ARBA00023136"/>
    </source>
</evidence>
<dbReference type="InterPro" id="IPR007052">
    <property type="entry name" value="CS_dom"/>
</dbReference>
<dbReference type="InterPro" id="IPR008978">
    <property type="entry name" value="HSP20-like_chaperone"/>
</dbReference>
<keyword evidence="3 8" id="KW-0812">Transmembrane</keyword>
<dbReference type="GO" id="GO:0016020">
    <property type="term" value="C:membrane"/>
    <property type="evidence" value="ECO:0007669"/>
    <property type="project" value="UniProtKB-SubCell"/>
</dbReference>
<dbReference type="Pfam" id="PF04116">
    <property type="entry name" value="FA_hydroxylase"/>
    <property type="match status" value="1"/>
</dbReference>
<dbReference type="SUPFAM" id="SSF49764">
    <property type="entry name" value="HSP20-like chaperones"/>
    <property type="match status" value="1"/>
</dbReference>
<comment type="subcellular location">
    <subcellularLocation>
        <location evidence="1">Membrane</location>
    </subcellularLocation>
</comment>
<comment type="caution">
    <text evidence="10">The sequence shown here is derived from an EMBL/GenBank/DDBJ whole genome shotgun (WGS) entry which is preliminary data.</text>
</comment>
<protein>
    <recommendedName>
        <fullName evidence="7">Co-chaperone protein p23-1</fullName>
    </recommendedName>
</protein>
<keyword evidence="4 8" id="KW-1133">Transmembrane helix</keyword>
<dbReference type="GO" id="GO:0051879">
    <property type="term" value="F:Hsp90 protein binding"/>
    <property type="evidence" value="ECO:0007669"/>
    <property type="project" value="UniProtKB-ARBA"/>
</dbReference>
<comment type="similarity">
    <text evidence="6">Belongs to the p23/wos2 family.</text>
</comment>
<dbReference type="InterPro" id="IPR050307">
    <property type="entry name" value="Sterol_Desaturase_Related"/>
</dbReference>
<dbReference type="Proteomes" id="UP000245207">
    <property type="component" value="Unassembled WGS sequence"/>
</dbReference>
<feature type="transmembrane region" description="Helical" evidence="8">
    <location>
        <begin position="12"/>
        <end position="35"/>
    </location>
</feature>
<feature type="transmembrane region" description="Helical" evidence="8">
    <location>
        <begin position="93"/>
        <end position="114"/>
    </location>
</feature>
<evidence type="ECO:0000256" key="6">
    <source>
        <dbReference type="ARBA" id="ARBA00025733"/>
    </source>
</evidence>